<accession>A0ABQ8GH42</accession>
<feature type="compositionally biased region" description="Polar residues" evidence="1">
    <location>
        <begin position="29"/>
        <end position="57"/>
    </location>
</feature>
<organism evidence="2 3">
    <name type="scientific">Macrophomina phaseolina</name>
    <dbReference type="NCBI Taxonomy" id="35725"/>
    <lineage>
        <taxon>Eukaryota</taxon>
        <taxon>Fungi</taxon>
        <taxon>Dikarya</taxon>
        <taxon>Ascomycota</taxon>
        <taxon>Pezizomycotina</taxon>
        <taxon>Dothideomycetes</taxon>
        <taxon>Dothideomycetes incertae sedis</taxon>
        <taxon>Botryosphaeriales</taxon>
        <taxon>Botryosphaeriaceae</taxon>
        <taxon>Macrophomina</taxon>
    </lineage>
</organism>
<gene>
    <name evidence="2" type="ORF">B0J12DRAFT_726737</name>
</gene>
<name>A0ABQ8GH42_9PEZI</name>
<dbReference type="Proteomes" id="UP000774617">
    <property type="component" value="Unassembled WGS sequence"/>
</dbReference>
<keyword evidence="3" id="KW-1185">Reference proteome</keyword>
<comment type="caution">
    <text evidence="2">The sequence shown here is derived from an EMBL/GenBank/DDBJ whole genome shotgun (WGS) entry which is preliminary data.</text>
</comment>
<evidence type="ECO:0000256" key="1">
    <source>
        <dbReference type="SAM" id="MobiDB-lite"/>
    </source>
</evidence>
<evidence type="ECO:0000313" key="2">
    <source>
        <dbReference type="EMBL" id="KAH7055768.1"/>
    </source>
</evidence>
<proteinExistence type="predicted"/>
<reference evidence="2 3" key="1">
    <citation type="journal article" date="2021" name="Nat. Commun.">
        <title>Genetic determinants of endophytism in the Arabidopsis root mycobiome.</title>
        <authorList>
            <person name="Mesny F."/>
            <person name="Miyauchi S."/>
            <person name="Thiergart T."/>
            <person name="Pickel B."/>
            <person name="Atanasova L."/>
            <person name="Karlsson M."/>
            <person name="Huettel B."/>
            <person name="Barry K.W."/>
            <person name="Haridas S."/>
            <person name="Chen C."/>
            <person name="Bauer D."/>
            <person name="Andreopoulos W."/>
            <person name="Pangilinan J."/>
            <person name="LaButti K."/>
            <person name="Riley R."/>
            <person name="Lipzen A."/>
            <person name="Clum A."/>
            <person name="Drula E."/>
            <person name="Henrissat B."/>
            <person name="Kohler A."/>
            <person name="Grigoriev I.V."/>
            <person name="Martin F.M."/>
            <person name="Hacquard S."/>
        </authorList>
    </citation>
    <scope>NUCLEOTIDE SEQUENCE [LARGE SCALE GENOMIC DNA]</scope>
    <source>
        <strain evidence="2 3">MPI-SDFR-AT-0080</strain>
    </source>
</reference>
<dbReference type="EMBL" id="JAGTJR010000008">
    <property type="protein sequence ID" value="KAH7055768.1"/>
    <property type="molecule type" value="Genomic_DNA"/>
</dbReference>
<feature type="region of interest" description="Disordered" evidence="1">
    <location>
        <begin position="16"/>
        <end position="57"/>
    </location>
</feature>
<sequence length="388" mass="42999">MWLSYDGVRKADHALNTAPEEIHDRATDSDVTSQDLTSPISSSDDAGPSTSNFSPFFHNAQRTTYNLPTSSNTLPTNINATQQAPTHDPIRRAIIAQIQTRPPSTSGPTSDLHLCALMIDQIRANARILSGCRHTYDLAIGRGADAGYRALLFRHDATDGPADTRFASLRRAHALLRLEMGRTRGEAVKGRQELDDWRCRRCLRFADVVEFRGRNSDGSRGVGPALPLLWKAEVPWNANAHSVTILKYLDVFGGKSKKKRDSVGKGEMKLRRAASGIFVRATWRLSKLTSHAGPWEHQYQMDYGVEEPISALAESNETEVSIRQSQSAHEEEFACIAPKSWCCYCSRLWGKLVEWQGPPSTSVARQMLSYLNCMLKANVSLAEAGLGM</sequence>
<evidence type="ECO:0000313" key="3">
    <source>
        <dbReference type="Proteomes" id="UP000774617"/>
    </source>
</evidence>
<protein>
    <submittedName>
        <fullName evidence="2">Uncharacterized protein</fullName>
    </submittedName>
</protein>